<feature type="domain" description="Gcp-like" evidence="1">
    <location>
        <begin position="33"/>
        <end position="151"/>
    </location>
</feature>
<reference evidence="2 3" key="1">
    <citation type="submission" date="2013-12" db="EMBL/GenBank/DDBJ databases">
        <authorList>
            <person name="Stott M."/>
        </authorList>
    </citation>
    <scope>NUCLEOTIDE SEQUENCE [LARGE SCALE GENOMIC DNA]</scope>
    <source>
        <strain evidence="2 3">K22</strain>
    </source>
</reference>
<dbReference type="SUPFAM" id="SSF53067">
    <property type="entry name" value="Actin-like ATPase domain"/>
    <property type="match status" value="1"/>
</dbReference>
<dbReference type="InterPro" id="IPR022496">
    <property type="entry name" value="T6A_TsaB"/>
</dbReference>
<gene>
    <name evidence="2" type="ORF">PYK22_00814</name>
</gene>
<dbReference type="GO" id="GO:0002949">
    <property type="term" value="P:tRNA threonylcarbamoyladenosine modification"/>
    <property type="evidence" value="ECO:0007669"/>
    <property type="project" value="InterPro"/>
</dbReference>
<dbReference type="Gene3D" id="3.30.420.40">
    <property type="match status" value="2"/>
</dbReference>
<dbReference type="GO" id="GO:0005829">
    <property type="term" value="C:cytosol"/>
    <property type="evidence" value="ECO:0007669"/>
    <property type="project" value="TreeGrafter"/>
</dbReference>
<evidence type="ECO:0000313" key="2">
    <source>
        <dbReference type="EMBL" id="CDM64819.1"/>
    </source>
</evidence>
<dbReference type="InterPro" id="IPR000905">
    <property type="entry name" value="Gcp-like_dom"/>
</dbReference>
<keyword evidence="3" id="KW-1185">Reference proteome</keyword>
<dbReference type="PANTHER" id="PTHR11735">
    <property type="entry name" value="TRNA N6-ADENOSINE THREONYLCARBAMOYLTRANSFERASE"/>
    <property type="match status" value="1"/>
</dbReference>
<evidence type="ECO:0000259" key="1">
    <source>
        <dbReference type="Pfam" id="PF00814"/>
    </source>
</evidence>
<protein>
    <submittedName>
        <fullName evidence="2">tRNA threonylcarbamoyl adenosine modification protein YeaZ</fullName>
    </submittedName>
</protein>
<organism evidence="2 3">
    <name type="scientific">Pyrinomonas methylaliphatogenes</name>
    <dbReference type="NCBI Taxonomy" id="454194"/>
    <lineage>
        <taxon>Bacteria</taxon>
        <taxon>Pseudomonadati</taxon>
        <taxon>Acidobacteriota</taxon>
        <taxon>Blastocatellia</taxon>
        <taxon>Blastocatellales</taxon>
        <taxon>Pyrinomonadaceae</taxon>
        <taxon>Pyrinomonas</taxon>
    </lineage>
</organism>
<proteinExistence type="predicted"/>
<dbReference type="Proteomes" id="UP000031518">
    <property type="component" value="Unassembled WGS sequence"/>
</dbReference>
<dbReference type="AlphaFoldDB" id="A0A0B6WWZ5"/>
<dbReference type="OrthoDB" id="9784166at2"/>
<dbReference type="STRING" id="454194.PYK22_00814"/>
<dbReference type="PANTHER" id="PTHR11735:SF11">
    <property type="entry name" value="TRNA THREONYLCARBAMOYLADENOSINE BIOSYNTHESIS PROTEIN TSAB"/>
    <property type="match status" value="1"/>
</dbReference>
<evidence type="ECO:0000313" key="3">
    <source>
        <dbReference type="Proteomes" id="UP000031518"/>
    </source>
</evidence>
<dbReference type="RefSeq" id="WP_060635324.1">
    <property type="nucleotide sequence ID" value="NZ_CBXV010000003.1"/>
</dbReference>
<reference evidence="2 3" key="2">
    <citation type="submission" date="2015-01" db="EMBL/GenBank/DDBJ databases">
        <title>Complete genome sequence of Pyrinomonas methylaliphatogenes type strain K22T.</title>
        <authorList>
            <person name="Lee K.C.Y."/>
            <person name="Power J.F."/>
            <person name="Dunfield P.F."/>
            <person name="Morgan X.C."/>
            <person name="Huttenhower C."/>
            <person name="Stott M.B."/>
        </authorList>
    </citation>
    <scope>NUCLEOTIDE SEQUENCE [LARGE SCALE GENOMIC DNA]</scope>
    <source>
        <strain evidence="2 3">K22</strain>
    </source>
</reference>
<dbReference type="Pfam" id="PF00814">
    <property type="entry name" value="TsaD"/>
    <property type="match status" value="1"/>
</dbReference>
<dbReference type="EMBL" id="CBXV010000003">
    <property type="protein sequence ID" value="CDM64819.1"/>
    <property type="molecule type" value="Genomic_DNA"/>
</dbReference>
<accession>A0A0B6WWZ5</accession>
<name>A0A0B6WWZ5_9BACT</name>
<dbReference type="InterPro" id="IPR043129">
    <property type="entry name" value="ATPase_NBD"/>
</dbReference>
<dbReference type="NCBIfam" id="TIGR03725">
    <property type="entry name" value="T6A_YeaZ"/>
    <property type="match status" value="1"/>
</dbReference>
<sequence length="232" mass="24679">MSLILAIETATRRGSVALVRDEDVCARKVLGEREASATLLVAIDEVLRAGRIDLSGVDLFAAAIGPGSFTGLRAGLATVRALARASGRPAVGVPTLWAVAYAEGGPGDHVCVVLPAGRRELFCQLLRVGREAVEEMGDPVYLTPSALLERESWPEGLVWAGEGARALRQELAQAAAERGLRWREGRRGETGAWTLAEGVPELASAVARLARVGVALRPLYVRPADAELKWGR</sequence>